<dbReference type="AlphaFoldDB" id="A0A9Y6JBD9"/>
<dbReference type="Gene3D" id="3.40.50.300">
    <property type="entry name" value="P-loop containing nucleotide triphosphate hydrolases"/>
    <property type="match status" value="3"/>
</dbReference>
<dbReference type="FunFam" id="3.40.50.300:FF:001809">
    <property type="entry name" value="Si:ch1073-365p7.2"/>
    <property type="match status" value="1"/>
</dbReference>
<sequence>MATSNLSTLDGWCTSQLKIVLLGGRDSGKNAVGNLILGKEEFGTEERTLCSRRIGKVSELRVTVVNTPGWWCDSSAQNTPKLVKREIITSVALCSPEKRRKALEEHVALLGDAVWSHCMVVFTCAEKYKDTNSEEYVENKSKGVTNIRIVVLGAKGSGKTSALNTILARENNPKPIRTVRCQAGQEMVLGRLVTVVDTPGWWMNYFCDESSNFDRGELALSSYFCPPGPHVFLLVIRVDRAFTETCRRAAQEHLDMIGEHIWSHVILLFSFGDWLGDTPIEQYIESEGEALRWIVERCGNKYHVQNSKMKDKEFQVRELIAKIEKTITSSDNGCYYKLERKVLEQLEGTMRREKERTRERLMKKKKQRQMARAQLENLEPLTELRVVLIGGPKIGKSSCGNTILSRDCFDTAAQTTSCTERKGNICGKMVVVVDTPGCLSVTSDFLKASCAILLVVNLSSSFKDTWRKTLQKDLEAGGDQLWSRCMVLFSYGDMLGDTSIEQHIESEGEPLQWLVEKCGNRYHVLDNKNWGDGAQVKELIDVMEEMLVDERQALLHRGDHMWKSFASAQEQQIGTEPLCKRGPEDFMRSRPEQSNNLPESLPYQSPKLSEDCSQLVALPAGRTTELAGCIIVDQYHFMSYIFSPLSGKQVLRLPKVTQHVPSPAPHNHLRVNREGHMDPIPRRLETTHLVSSQTQNEPCVEQDLISVQSLCHPALIERTLRRVSESGGLQTFIDQWGNSSLEELEAFVDLHFEIVWEEAMRSCQPPEPSHAVPEQDNAVGEAGEEVFTSIHRKLSKLELLEEIKRDLAEQRKRVEQIWRIIQQLAYEIKQDRNNTR</sequence>
<feature type="compositionally biased region" description="Polar residues" evidence="5">
    <location>
        <begin position="592"/>
        <end position="604"/>
    </location>
</feature>
<dbReference type="Proteomes" id="UP000695023">
    <property type="component" value="Unplaced"/>
</dbReference>
<feature type="domain" description="AIG1-type G" evidence="6">
    <location>
        <begin position="381"/>
        <end position="565"/>
    </location>
</feature>
<proteinExistence type="inferred from homology"/>
<feature type="region of interest" description="Disordered" evidence="5">
    <location>
        <begin position="578"/>
        <end position="604"/>
    </location>
</feature>
<dbReference type="GO" id="GO:0005525">
    <property type="term" value="F:GTP binding"/>
    <property type="evidence" value="ECO:0007669"/>
    <property type="project" value="UniProtKB-KW"/>
</dbReference>
<dbReference type="Pfam" id="PF04548">
    <property type="entry name" value="AIG1"/>
    <property type="match status" value="3"/>
</dbReference>
<dbReference type="InterPro" id="IPR045058">
    <property type="entry name" value="GIMA/IAN/Toc"/>
</dbReference>
<evidence type="ECO:0000256" key="4">
    <source>
        <dbReference type="SAM" id="Coils"/>
    </source>
</evidence>
<keyword evidence="3" id="KW-0342">GTP-binding</keyword>
<protein>
    <submittedName>
        <fullName evidence="8">GTPase IMAP family member 8-like</fullName>
    </submittedName>
</protein>
<dbReference type="RefSeq" id="XP_013764485.1">
    <property type="nucleotide sequence ID" value="XM_013909031.1"/>
</dbReference>
<feature type="domain" description="AIG1-type G" evidence="6">
    <location>
        <begin position="144"/>
        <end position="345"/>
    </location>
</feature>
<dbReference type="GeneID" id="102192556"/>
<dbReference type="PROSITE" id="PS51720">
    <property type="entry name" value="G_AIG1"/>
    <property type="match status" value="2"/>
</dbReference>
<name>A0A9Y6JBD9_9CICH</name>
<evidence type="ECO:0000256" key="1">
    <source>
        <dbReference type="ARBA" id="ARBA00008535"/>
    </source>
</evidence>
<accession>A0A9Y6JBD9</accession>
<evidence type="ECO:0000313" key="8">
    <source>
        <dbReference type="RefSeq" id="XP_013764485.1"/>
    </source>
</evidence>
<evidence type="ECO:0000259" key="6">
    <source>
        <dbReference type="PROSITE" id="PS51720"/>
    </source>
</evidence>
<evidence type="ECO:0000256" key="3">
    <source>
        <dbReference type="ARBA" id="ARBA00023134"/>
    </source>
</evidence>
<feature type="compositionally biased region" description="Basic and acidic residues" evidence="5">
    <location>
        <begin position="578"/>
        <end position="591"/>
    </location>
</feature>
<dbReference type="InterPro" id="IPR027417">
    <property type="entry name" value="P-loop_NTPase"/>
</dbReference>
<organism evidence="7 8">
    <name type="scientific">Pundamilia nyererei</name>
    <dbReference type="NCBI Taxonomy" id="303518"/>
    <lineage>
        <taxon>Eukaryota</taxon>
        <taxon>Metazoa</taxon>
        <taxon>Chordata</taxon>
        <taxon>Craniata</taxon>
        <taxon>Vertebrata</taxon>
        <taxon>Euteleostomi</taxon>
        <taxon>Actinopterygii</taxon>
        <taxon>Neopterygii</taxon>
        <taxon>Teleostei</taxon>
        <taxon>Neoteleostei</taxon>
        <taxon>Acanthomorphata</taxon>
        <taxon>Ovalentaria</taxon>
        <taxon>Cichlomorphae</taxon>
        <taxon>Cichliformes</taxon>
        <taxon>Cichlidae</taxon>
        <taxon>African cichlids</taxon>
        <taxon>Pseudocrenilabrinae</taxon>
        <taxon>Haplochromini</taxon>
        <taxon>Pundamilia</taxon>
    </lineage>
</organism>
<keyword evidence="4" id="KW-0175">Coiled coil</keyword>
<evidence type="ECO:0000313" key="7">
    <source>
        <dbReference type="Proteomes" id="UP000695023"/>
    </source>
</evidence>
<feature type="coiled-coil region" evidence="4">
    <location>
        <begin position="790"/>
        <end position="817"/>
    </location>
</feature>
<evidence type="ECO:0000256" key="5">
    <source>
        <dbReference type="SAM" id="MobiDB-lite"/>
    </source>
</evidence>
<gene>
    <name evidence="8" type="primary">LOC102192556</name>
</gene>
<dbReference type="InterPro" id="IPR006703">
    <property type="entry name" value="G_AIG1"/>
</dbReference>
<reference evidence="8" key="1">
    <citation type="submission" date="2025-08" db="UniProtKB">
        <authorList>
            <consortium name="RefSeq"/>
        </authorList>
    </citation>
    <scope>IDENTIFICATION</scope>
</reference>
<dbReference type="SUPFAM" id="SSF52540">
    <property type="entry name" value="P-loop containing nucleoside triphosphate hydrolases"/>
    <property type="match status" value="2"/>
</dbReference>
<keyword evidence="2" id="KW-0547">Nucleotide-binding</keyword>
<feature type="coiled-coil region" evidence="4">
    <location>
        <begin position="336"/>
        <end position="378"/>
    </location>
</feature>
<comment type="similarity">
    <text evidence="1">Belongs to the TRAFAC class TrmE-Era-EngA-EngB-Septin-like GTPase superfamily. AIG1/Toc34/Toc159-like paraseptin GTPase family. IAN subfamily.</text>
</comment>
<evidence type="ECO:0000256" key="2">
    <source>
        <dbReference type="ARBA" id="ARBA00022741"/>
    </source>
</evidence>
<dbReference type="PANTHER" id="PTHR10903:SF179">
    <property type="entry name" value="GTPASE IMAP FAMILY MEMBER 8"/>
    <property type="match status" value="1"/>
</dbReference>
<dbReference type="PANTHER" id="PTHR10903">
    <property type="entry name" value="GTPASE, IMAP FAMILY MEMBER-RELATED"/>
    <property type="match status" value="1"/>
</dbReference>
<keyword evidence="7" id="KW-1185">Reference proteome</keyword>